<dbReference type="AlphaFoldDB" id="A0A447UH77"/>
<protein>
    <submittedName>
        <fullName evidence="2">Uncharacterized protein</fullName>
    </submittedName>
</protein>
<evidence type="ECO:0000313" key="3">
    <source>
        <dbReference type="Proteomes" id="UP000270272"/>
    </source>
</evidence>
<accession>A0A447UH77</accession>
<organism evidence="2 3">
    <name type="scientific">Citrobacter koseri</name>
    <name type="common">Citrobacter diversus</name>
    <dbReference type="NCBI Taxonomy" id="545"/>
    <lineage>
        <taxon>Bacteria</taxon>
        <taxon>Pseudomonadati</taxon>
        <taxon>Pseudomonadota</taxon>
        <taxon>Gammaproteobacteria</taxon>
        <taxon>Enterobacterales</taxon>
        <taxon>Enterobacteriaceae</taxon>
        <taxon>Citrobacter</taxon>
    </lineage>
</organism>
<dbReference type="Proteomes" id="UP000270272">
    <property type="component" value="Chromosome"/>
</dbReference>
<evidence type="ECO:0000256" key="1">
    <source>
        <dbReference type="SAM" id="Phobius"/>
    </source>
</evidence>
<name>A0A447UH77_CITKO</name>
<proteinExistence type="predicted"/>
<gene>
    <name evidence="2" type="ORF">NCTC11075_00747</name>
</gene>
<evidence type="ECO:0000313" key="2">
    <source>
        <dbReference type="EMBL" id="VEB85353.1"/>
    </source>
</evidence>
<keyword evidence="1" id="KW-0812">Transmembrane</keyword>
<keyword evidence="1" id="KW-0472">Membrane</keyword>
<reference evidence="2 3" key="1">
    <citation type="submission" date="2018-12" db="EMBL/GenBank/DDBJ databases">
        <authorList>
            <consortium name="Pathogen Informatics"/>
        </authorList>
    </citation>
    <scope>NUCLEOTIDE SEQUENCE [LARGE SCALE GENOMIC DNA]</scope>
    <source>
        <strain evidence="2 3">NCTC11075</strain>
    </source>
</reference>
<keyword evidence="1" id="KW-1133">Transmembrane helix</keyword>
<dbReference type="EMBL" id="LR134204">
    <property type="protein sequence ID" value="VEB85353.1"/>
    <property type="molecule type" value="Genomic_DNA"/>
</dbReference>
<sequence length="36" mass="4226">MKLIALFFCFIFSFALMLITLLLMAPALFIQEMKKK</sequence>
<feature type="transmembrane region" description="Helical" evidence="1">
    <location>
        <begin position="6"/>
        <end position="30"/>
    </location>
</feature>